<evidence type="ECO:0000256" key="8">
    <source>
        <dbReference type="HAMAP-Rule" id="MF_00105"/>
    </source>
</evidence>
<dbReference type="Pfam" id="PF03449">
    <property type="entry name" value="GreA_GreB_N"/>
    <property type="match status" value="1"/>
</dbReference>
<dbReference type="InterPro" id="IPR022691">
    <property type="entry name" value="Tscrpt_elong_fac_GreA/B_N"/>
</dbReference>
<dbReference type="AlphaFoldDB" id="A0A0A8HBK8"/>
<keyword evidence="4 8" id="KW-0238">DNA-binding</keyword>
<dbReference type="FunFam" id="1.10.287.180:FF:000001">
    <property type="entry name" value="Transcription elongation factor GreA"/>
    <property type="match status" value="1"/>
</dbReference>
<dbReference type="NCBIfam" id="NF001261">
    <property type="entry name" value="PRK00226.1-2"/>
    <property type="match status" value="1"/>
</dbReference>
<dbReference type="PIRSF" id="PIRSF006092">
    <property type="entry name" value="GreA_GreB"/>
    <property type="match status" value="1"/>
</dbReference>
<dbReference type="PANTHER" id="PTHR30437:SF4">
    <property type="entry name" value="TRANSCRIPTION ELONGATION FACTOR GREA"/>
    <property type="match status" value="1"/>
</dbReference>
<name>A0A0A8HBK8_9BACT</name>
<accession>A0A0A8HBK8</accession>
<dbReference type="Gene3D" id="1.10.287.180">
    <property type="entry name" value="Transcription elongation factor, GreA/GreB, N-terminal domain"/>
    <property type="match status" value="1"/>
</dbReference>
<dbReference type="InterPro" id="IPR028624">
    <property type="entry name" value="Tscrpt_elong_fac_GreA/B"/>
</dbReference>
<dbReference type="PANTHER" id="PTHR30437">
    <property type="entry name" value="TRANSCRIPTION ELONGATION FACTOR GREA"/>
    <property type="match status" value="1"/>
</dbReference>
<keyword evidence="12" id="KW-0251">Elongation factor</keyword>
<comment type="similarity">
    <text evidence="1 8 9">Belongs to the GreA/GreB family.</text>
</comment>
<dbReference type="InterPro" id="IPR023459">
    <property type="entry name" value="Tscrpt_elong_fac_GreA/B_fam"/>
</dbReference>
<dbReference type="InterPro" id="IPR036953">
    <property type="entry name" value="GreA/GreB_C_sf"/>
</dbReference>
<dbReference type="Pfam" id="PF01272">
    <property type="entry name" value="GreA_GreB"/>
    <property type="match status" value="1"/>
</dbReference>
<dbReference type="InterPro" id="IPR036805">
    <property type="entry name" value="Tscrpt_elong_fac_GreA/B_N_sf"/>
</dbReference>
<dbReference type="SUPFAM" id="SSF54534">
    <property type="entry name" value="FKBP-like"/>
    <property type="match status" value="1"/>
</dbReference>
<evidence type="ECO:0000256" key="1">
    <source>
        <dbReference type="ARBA" id="ARBA00008213"/>
    </source>
</evidence>
<gene>
    <name evidence="8 12" type="primary">greA</name>
    <name evidence="12" type="ORF">CSUB8521_1555</name>
</gene>
<dbReference type="KEGG" id="csm:CSUB8521_1555"/>
<dbReference type="Gene3D" id="3.10.50.30">
    <property type="entry name" value="Transcription elongation factor, GreA/GreB, C-terminal domain"/>
    <property type="match status" value="1"/>
</dbReference>
<dbReference type="SUPFAM" id="SSF46557">
    <property type="entry name" value="GreA transcript cleavage protein, N-terminal domain"/>
    <property type="match status" value="1"/>
</dbReference>
<keyword evidence="12" id="KW-0648">Protein biosynthesis</keyword>
<dbReference type="OrthoDB" id="9808774at2"/>
<evidence type="ECO:0000313" key="12">
    <source>
        <dbReference type="EMBL" id="AJC91372.1"/>
    </source>
</evidence>
<sequence>MQKEPMSKYGYEKLEKELEHLKKVERPKVVEEIDIARSHGDLKENAEYHAAREKQAFIEGKIAELGDLISRAQIIDPSSYEHDSVKFGSTVVVEDLDSEKQSTYTLVGVNEGNLEKGYISISSPIAKAMLGKKEGDDFKVRLPKGESEFEIISIEYKALEF</sequence>
<dbReference type="NCBIfam" id="NF001263">
    <property type="entry name" value="PRK00226.1-4"/>
    <property type="match status" value="1"/>
</dbReference>
<dbReference type="GO" id="GO:0006354">
    <property type="term" value="P:DNA-templated transcription elongation"/>
    <property type="evidence" value="ECO:0007669"/>
    <property type="project" value="TreeGrafter"/>
</dbReference>
<proteinExistence type="inferred from homology"/>
<dbReference type="GO" id="GO:0003677">
    <property type="term" value="F:DNA binding"/>
    <property type="evidence" value="ECO:0007669"/>
    <property type="project" value="UniProtKB-UniRule"/>
</dbReference>
<dbReference type="PROSITE" id="PS00830">
    <property type="entry name" value="GREAB_2"/>
    <property type="match status" value="1"/>
</dbReference>
<keyword evidence="5 8" id="KW-0804">Transcription</keyword>
<dbReference type="NCBIfam" id="TIGR01462">
    <property type="entry name" value="greA"/>
    <property type="match status" value="1"/>
</dbReference>
<protein>
    <recommendedName>
        <fullName evidence="2 8">Transcription elongation factor GreA</fullName>
    </recommendedName>
    <alternativeName>
        <fullName evidence="7 8">Transcript cleavage factor GreA</fullName>
    </alternativeName>
</protein>
<dbReference type="Proteomes" id="UP000031135">
    <property type="component" value="Chromosome"/>
</dbReference>
<feature type="domain" description="Transcription elongation factor GreA/GreB C-terminal" evidence="10">
    <location>
        <begin position="82"/>
        <end position="156"/>
    </location>
</feature>
<evidence type="ECO:0000256" key="7">
    <source>
        <dbReference type="ARBA" id="ARBA00030776"/>
    </source>
</evidence>
<dbReference type="InterPro" id="IPR001437">
    <property type="entry name" value="Tscrpt_elong_fac_GreA/B_C"/>
</dbReference>
<organism evidence="12 13">
    <name type="scientific">Campylobacter subantarcticus LMG 24374</name>
    <dbReference type="NCBI Taxonomy" id="1388751"/>
    <lineage>
        <taxon>Bacteria</taxon>
        <taxon>Pseudomonadati</taxon>
        <taxon>Campylobacterota</taxon>
        <taxon>Epsilonproteobacteria</taxon>
        <taxon>Campylobacterales</taxon>
        <taxon>Campylobacteraceae</taxon>
        <taxon>Campylobacter</taxon>
    </lineage>
</organism>
<dbReference type="GO" id="GO:0003746">
    <property type="term" value="F:translation elongation factor activity"/>
    <property type="evidence" value="ECO:0007669"/>
    <property type="project" value="UniProtKB-KW"/>
</dbReference>
<dbReference type="GO" id="GO:0032784">
    <property type="term" value="P:regulation of DNA-templated transcription elongation"/>
    <property type="evidence" value="ECO:0007669"/>
    <property type="project" value="UniProtKB-UniRule"/>
</dbReference>
<feature type="domain" description="Transcription elongation factor GreA/GreB N-terminal" evidence="11">
    <location>
        <begin position="5"/>
        <end position="74"/>
    </location>
</feature>
<evidence type="ECO:0000259" key="10">
    <source>
        <dbReference type="Pfam" id="PF01272"/>
    </source>
</evidence>
<dbReference type="PROSITE" id="PS00829">
    <property type="entry name" value="GREAB_1"/>
    <property type="match status" value="1"/>
</dbReference>
<evidence type="ECO:0000256" key="4">
    <source>
        <dbReference type="ARBA" id="ARBA00023125"/>
    </source>
</evidence>
<dbReference type="InterPro" id="IPR006359">
    <property type="entry name" value="Tscrpt_elong_fac_GreA"/>
</dbReference>
<keyword evidence="3 8" id="KW-0805">Transcription regulation</keyword>
<evidence type="ECO:0000256" key="6">
    <source>
        <dbReference type="ARBA" id="ARBA00024916"/>
    </source>
</evidence>
<dbReference type="FunFam" id="3.10.50.30:FF:000001">
    <property type="entry name" value="Transcription elongation factor GreA"/>
    <property type="match status" value="1"/>
</dbReference>
<dbReference type="NCBIfam" id="NF001264">
    <property type="entry name" value="PRK00226.1-5"/>
    <property type="match status" value="1"/>
</dbReference>
<dbReference type="HOGENOM" id="CLU_101379_2_0_7"/>
<reference evidence="12 13" key="1">
    <citation type="journal article" date="2014" name="Genome Biol. Evol.">
        <title>Comparative Genomics of the Campylobacter lari Group.</title>
        <authorList>
            <person name="Miller W.G."/>
            <person name="Yee E."/>
            <person name="Chapman M.H."/>
            <person name="Smith T.P."/>
            <person name="Bono J.L."/>
            <person name="Huynh S."/>
            <person name="Parker C.T."/>
            <person name="Vandamme P."/>
            <person name="Luong K."/>
            <person name="Korlach J."/>
        </authorList>
    </citation>
    <scope>NUCLEOTIDE SEQUENCE [LARGE SCALE GENOMIC DNA]</scope>
    <source>
        <strain evidence="12 13">LMG 24374</strain>
    </source>
</reference>
<evidence type="ECO:0000256" key="2">
    <source>
        <dbReference type="ARBA" id="ARBA00013729"/>
    </source>
</evidence>
<dbReference type="EMBL" id="CP007772">
    <property type="protein sequence ID" value="AJC91372.1"/>
    <property type="molecule type" value="Genomic_DNA"/>
</dbReference>
<dbReference type="InterPro" id="IPR018151">
    <property type="entry name" value="TF_GreA/GreB_CS"/>
</dbReference>
<evidence type="ECO:0000256" key="9">
    <source>
        <dbReference type="RuleBase" id="RU000556"/>
    </source>
</evidence>
<dbReference type="RefSeq" id="WP_039664536.1">
    <property type="nucleotide sequence ID" value="NZ_CP007772.1"/>
</dbReference>
<comment type="function">
    <text evidence="6 8 9">Necessary for efficient RNA polymerase transcription elongation past template-encoded arresting sites. The arresting sites in DNA have the property of trapping a certain fraction of elongating RNA polymerases that pass through, resulting in locked ternary complexes. Cleavage of the nascent transcript by cleavage factors such as GreA or GreB allows the resumption of elongation from the new 3'terminus. GreA releases sequences of 2 to 3 nucleotides.</text>
</comment>
<evidence type="ECO:0000259" key="11">
    <source>
        <dbReference type="Pfam" id="PF03449"/>
    </source>
</evidence>
<evidence type="ECO:0000256" key="3">
    <source>
        <dbReference type="ARBA" id="ARBA00023015"/>
    </source>
</evidence>
<evidence type="ECO:0000313" key="13">
    <source>
        <dbReference type="Proteomes" id="UP000031135"/>
    </source>
</evidence>
<dbReference type="HAMAP" id="MF_00105">
    <property type="entry name" value="GreA_GreB"/>
    <property type="match status" value="1"/>
</dbReference>
<dbReference type="GO" id="GO:0070063">
    <property type="term" value="F:RNA polymerase binding"/>
    <property type="evidence" value="ECO:0007669"/>
    <property type="project" value="InterPro"/>
</dbReference>
<evidence type="ECO:0000256" key="5">
    <source>
        <dbReference type="ARBA" id="ARBA00023163"/>
    </source>
</evidence>